<proteinExistence type="inferred from homology"/>
<evidence type="ECO:0000256" key="3">
    <source>
        <dbReference type="ARBA" id="ARBA00022643"/>
    </source>
</evidence>
<evidence type="ECO:0000313" key="6">
    <source>
        <dbReference type="EMBL" id="MDO7842262.1"/>
    </source>
</evidence>
<dbReference type="EMBL" id="JAUQSZ010000004">
    <property type="protein sequence ID" value="MDO7842262.1"/>
    <property type="molecule type" value="Genomic_DNA"/>
</dbReference>
<dbReference type="InterPro" id="IPR004136">
    <property type="entry name" value="NMO"/>
</dbReference>
<keyword evidence="5 6" id="KW-0503">Monooxygenase</keyword>
<sequence>MTLEELRASIRLPVIAAPMFLMSGPDLVIACCKAGVIGSFPSANARTAEDFEAWLQRIEQELADARAADPAAVIAPYAVNLIVRGAGEPRFVADLALIEQYQPPLVITSVGPPGEVVAKVHAYGGLVFHDVATLRHATKAAEQGVDGLILLTAGAGGHTGTANPFAFVPQARRQFDGALLLAGAISDGRGIRAAEALGADFAYMGTRFVATQESMAGPEYRDLLVGQKMMDVITTDRISGMSATFLRGSLERVGLDPANLPPTQGFLQPTIPEELKAWRDIWSGGHGVGQIDDIPTVAELVDRLEADYRAAG</sequence>
<dbReference type="CDD" id="cd04730">
    <property type="entry name" value="NPD_like"/>
    <property type="match status" value="1"/>
</dbReference>
<dbReference type="Gene3D" id="3.20.20.70">
    <property type="entry name" value="Aldolase class I"/>
    <property type="match status" value="1"/>
</dbReference>
<keyword evidence="4 6" id="KW-0560">Oxidoreductase</keyword>
<dbReference type="PANTHER" id="PTHR42747:SF4">
    <property type="entry name" value="BLR1330 PROTEIN"/>
    <property type="match status" value="1"/>
</dbReference>
<evidence type="ECO:0000256" key="1">
    <source>
        <dbReference type="ARBA" id="ARBA00009881"/>
    </source>
</evidence>
<comment type="caution">
    <text evidence="6">The sequence shown here is derived from an EMBL/GenBank/DDBJ whole genome shotgun (WGS) entry which is preliminary data.</text>
</comment>
<keyword evidence="2" id="KW-0285">Flavoprotein</keyword>
<accession>A0ABT8ZXG7</accession>
<name>A0ABT8ZXG7_9SPHN</name>
<dbReference type="InterPro" id="IPR013785">
    <property type="entry name" value="Aldolase_TIM"/>
</dbReference>
<dbReference type="GO" id="GO:0004497">
    <property type="term" value="F:monooxygenase activity"/>
    <property type="evidence" value="ECO:0007669"/>
    <property type="project" value="UniProtKB-KW"/>
</dbReference>
<evidence type="ECO:0000256" key="2">
    <source>
        <dbReference type="ARBA" id="ARBA00022630"/>
    </source>
</evidence>
<dbReference type="SUPFAM" id="SSF51412">
    <property type="entry name" value="Inosine monophosphate dehydrogenase (IMPDH)"/>
    <property type="match status" value="1"/>
</dbReference>
<evidence type="ECO:0000313" key="7">
    <source>
        <dbReference type="Proteomes" id="UP001176468"/>
    </source>
</evidence>
<organism evidence="6 7">
    <name type="scientific">Sphingomonas immobilis</name>
    <dbReference type="NCBI Taxonomy" id="3063997"/>
    <lineage>
        <taxon>Bacteria</taxon>
        <taxon>Pseudomonadati</taxon>
        <taxon>Pseudomonadota</taxon>
        <taxon>Alphaproteobacteria</taxon>
        <taxon>Sphingomonadales</taxon>
        <taxon>Sphingomonadaceae</taxon>
        <taxon>Sphingomonas</taxon>
    </lineage>
</organism>
<dbReference type="Pfam" id="PF03060">
    <property type="entry name" value="NMO"/>
    <property type="match status" value="1"/>
</dbReference>
<dbReference type="EC" id="1.13.12.-" evidence="6"/>
<gene>
    <name evidence="6" type="ORF">Q5H94_07980</name>
</gene>
<evidence type="ECO:0000256" key="5">
    <source>
        <dbReference type="ARBA" id="ARBA00023033"/>
    </source>
</evidence>
<reference evidence="6" key="1">
    <citation type="submission" date="2023-07" db="EMBL/GenBank/DDBJ databases">
        <authorList>
            <person name="Kim M.K."/>
        </authorList>
    </citation>
    <scope>NUCLEOTIDE SEQUENCE</scope>
    <source>
        <strain evidence="6">CA1-15</strain>
    </source>
</reference>
<dbReference type="RefSeq" id="WP_304560729.1">
    <property type="nucleotide sequence ID" value="NZ_JAUQSZ010000004.1"/>
</dbReference>
<protein>
    <submittedName>
        <fullName evidence="6">Nitronate monooxygenase</fullName>
        <ecNumber evidence="6">1.13.12.-</ecNumber>
    </submittedName>
</protein>
<comment type="similarity">
    <text evidence="1">Belongs to the nitronate monooxygenase family. NMO class I subfamily.</text>
</comment>
<keyword evidence="7" id="KW-1185">Reference proteome</keyword>
<keyword evidence="3" id="KW-0288">FMN</keyword>
<dbReference type="Proteomes" id="UP001176468">
    <property type="component" value="Unassembled WGS sequence"/>
</dbReference>
<evidence type="ECO:0000256" key="4">
    <source>
        <dbReference type="ARBA" id="ARBA00023002"/>
    </source>
</evidence>
<dbReference type="PANTHER" id="PTHR42747">
    <property type="entry name" value="NITRONATE MONOOXYGENASE-RELATED"/>
    <property type="match status" value="1"/>
</dbReference>